<keyword evidence="1" id="KW-0812">Transmembrane</keyword>
<keyword evidence="1" id="KW-0472">Membrane</keyword>
<dbReference type="EMBL" id="JAAKZW010000068">
    <property type="protein sequence ID" value="NGO77533.1"/>
    <property type="molecule type" value="Genomic_DNA"/>
</dbReference>
<comment type="caution">
    <text evidence="2">The sequence shown here is derived from an EMBL/GenBank/DDBJ whole genome shotgun (WGS) entry which is preliminary data.</text>
</comment>
<feature type="transmembrane region" description="Helical" evidence="1">
    <location>
        <begin position="196"/>
        <end position="221"/>
    </location>
</feature>
<keyword evidence="1" id="KW-1133">Transmembrane helix</keyword>
<evidence type="ECO:0000313" key="2">
    <source>
        <dbReference type="EMBL" id="NGO77533.1"/>
    </source>
</evidence>
<feature type="transmembrane region" description="Helical" evidence="1">
    <location>
        <begin position="81"/>
        <end position="103"/>
    </location>
</feature>
<accession>A0A6G4XJY1</accession>
<feature type="transmembrane region" description="Helical" evidence="1">
    <location>
        <begin position="51"/>
        <end position="75"/>
    </location>
</feature>
<sequence length="244" mass="26127">MTAPISGHVPPSAVATPDRRPFTAVFRALISLAAVTGIIINLCLSDSALRVFSYFTIQSNVIVAVVLALSAWRAWKGRPPLPAWLTTGTVVFISITGLVYHVILANSASAFSMTDQPGLSGWHEVANQLLHTVTPLAAFADWLLLTRPGGLRPRHAGLWLLYPLAYLAFCLLRGAIMSPGSTARYPYPFVDVDQHGYAGVLGNAVVLGLCFYALSLAFVGLDRIRPAPGPRRNRISSPGAGPLK</sequence>
<gene>
    <name evidence="2" type="ORF">G6045_17975</name>
</gene>
<dbReference type="Proteomes" id="UP000481109">
    <property type="component" value="Unassembled WGS sequence"/>
</dbReference>
<feature type="transmembrane region" description="Helical" evidence="1">
    <location>
        <begin position="156"/>
        <end position="176"/>
    </location>
</feature>
<reference evidence="2 3" key="1">
    <citation type="submission" date="2020-02" db="EMBL/GenBank/DDBJ databases">
        <title>Whole-genome analyses of novel actinobacteria.</title>
        <authorList>
            <person name="Sahin N."/>
            <person name="Tokatli A."/>
        </authorList>
    </citation>
    <scope>NUCLEOTIDE SEQUENCE [LARGE SCALE GENOMIC DNA]</scope>
    <source>
        <strain evidence="2 3">YC504</strain>
    </source>
</reference>
<organism evidence="2 3">
    <name type="scientific">Streptomyces mesophilus</name>
    <dbReference type="NCBI Taxonomy" id="1775132"/>
    <lineage>
        <taxon>Bacteria</taxon>
        <taxon>Bacillati</taxon>
        <taxon>Actinomycetota</taxon>
        <taxon>Actinomycetes</taxon>
        <taxon>Kitasatosporales</taxon>
        <taxon>Streptomycetaceae</taxon>
        <taxon>Streptomyces</taxon>
    </lineage>
</organism>
<dbReference type="InterPro" id="IPR049713">
    <property type="entry name" value="Pr6Pr-like"/>
</dbReference>
<proteinExistence type="predicted"/>
<evidence type="ECO:0000256" key="1">
    <source>
        <dbReference type="SAM" id="Phobius"/>
    </source>
</evidence>
<keyword evidence="3" id="KW-1185">Reference proteome</keyword>
<evidence type="ECO:0000313" key="3">
    <source>
        <dbReference type="Proteomes" id="UP000481109"/>
    </source>
</evidence>
<name>A0A6G4XJY1_9ACTN</name>
<protein>
    <submittedName>
        <fullName evidence="2">Integral membrane regulator</fullName>
    </submittedName>
</protein>
<feature type="transmembrane region" description="Helical" evidence="1">
    <location>
        <begin position="24"/>
        <end position="44"/>
    </location>
</feature>
<dbReference type="RefSeq" id="WP_165332998.1">
    <property type="nucleotide sequence ID" value="NZ_JAAKZW010000068.1"/>
</dbReference>
<dbReference type="AlphaFoldDB" id="A0A6G4XJY1"/>
<dbReference type="NCBIfam" id="NF038065">
    <property type="entry name" value="Pr6Pr"/>
    <property type="match status" value="1"/>
</dbReference>